<dbReference type="InterPro" id="IPR036457">
    <property type="entry name" value="PPM-type-like_dom_sf"/>
</dbReference>
<comment type="catalytic activity">
    <reaction evidence="3 4">
        <text>O-phospho-L-threonyl-[protein] + H2O = L-threonyl-[protein] + phosphate</text>
        <dbReference type="Rhea" id="RHEA:47004"/>
        <dbReference type="Rhea" id="RHEA-COMP:11060"/>
        <dbReference type="Rhea" id="RHEA-COMP:11605"/>
        <dbReference type="ChEBI" id="CHEBI:15377"/>
        <dbReference type="ChEBI" id="CHEBI:30013"/>
        <dbReference type="ChEBI" id="CHEBI:43474"/>
        <dbReference type="ChEBI" id="CHEBI:61977"/>
        <dbReference type="EC" id="3.1.3.16"/>
    </reaction>
</comment>
<keyword evidence="4" id="KW-0460">Magnesium</keyword>
<organism evidence="6">
    <name type="scientific">Oryza glumipatula</name>
    <dbReference type="NCBI Taxonomy" id="40148"/>
    <lineage>
        <taxon>Eukaryota</taxon>
        <taxon>Viridiplantae</taxon>
        <taxon>Streptophyta</taxon>
        <taxon>Embryophyta</taxon>
        <taxon>Tracheophyta</taxon>
        <taxon>Spermatophyta</taxon>
        <taxon>Magnoliopsida</taxon>
        <taxon>Liliopsida</taxon>
        <taxon>Poales</taxon>
        <taxon>Poaceae</taxon>
        <taxon>BOP clade</taxon>
        <taxon>Oryzoideae</taxon>
        <taxon>Oryzeae</taxon>
        <taxon>Oryzinae</taxon>
        <taxon>Oryza</taxon>
    </lineage>
</organism>
<sequence length="643" mass="68931">MEALPQIRQTLSEIDRRIPDALRVAMGLRLRPTAGAALEEVTRFAASCLPRPCPEGGDDPMECDEPAPARALRMEAASCFLPDHDEDSHFVRPEAGVVALADGVGGYRAPGVDAAAFARALVYNAFEMVVATTPGGAGGICPYALLGWAYEQAVSARTQGASTAVILSLAGATLKYAYIGDSAFAVFRDGKLFFRSEAQVHSFNYPFQLSVKNGNSVTSAARGGVEVKEGDVVVAGTDGLFDNVASEELQRIVAMGRALGLSPKQTADVVAGFAYEASTTMGRDTPFSLESRKKQGTIFRRGKRDDITVVVAYIMEKRMETLEQIKETLRETSKLVPDIVRAAVGLEHHYQTVELPHDDGCVKSFAAAFLRPQAQEQAHGDGDGDGEVQQAVRMESASCYVADHDEDAHFVHDAAGVVGVADGVGGYRRRVGVDAGAFSRGLMTSAFAQLVTAEPGTPVCPYTLLERAYEETLESGAQGGSTAVILSLADGNVLRWAYIGDSAFAVLRDGRVVVRSVQQQRYFNAPYYLGGRRGDEGMTVGMVGEMKVRRGDVVVAGTDGLFDNMSDAELEKVVQIGTALGFSPKNMADIIGGTAYEMSRCLLKDSPFAVEWRKQHENEQEHFYGGKVDDITVVVACIVSSDS</sequence>
<name>A0A0D9YVD4_9ORYZ</name>
<keyword evidence="4" id="KW-0378">Hydrolase</keyword>
<dbReference type="Proteomes" id="UP000026961">
    <property type="component" value="Chromosome 2"/>
</dbReference>
<dbReference type="eggNOG" id="KOG1379">
    <property type="taxonomic scope" value="Eukaryota"/>
</dbReference>
<evidence type="ECO:0000313" key="7">
    <source>
        <dbReference type="Proteomes" id="UP000026961"/>
    </source>
</evidence>
<dbReference type="GO" id="GO:0046872">
    <property type="term" value="F:metal ion binding"/>
    <property type="evidence" value="ECO:0007669"/>
    <property type="project" value="UniProtKB-UniRule"/>
</dbReference>
<dbReference type="GO" id="GO:0004722">
    <property type="term" value="F:protein serine/threonine phosphatase activity"/>
    <property type="evidence" value="ECO:0007669"/>
    <property type="project" value="UniProtKB-EC"/>
</dbReference>
<dbReference type="SUPFAM" id="SSF81606">
    <property type="entry name" value="PP2C-like"/>
    <property type="match status" value="2"/>
</dbReference>
<keyword evidence="7" id="KW-1185">Reference proteome</keyword>
<comment type="cofactor">
    <cofactor evidence="4">
        <name>Mg(2+)</name>
        <dbReference type="ChEBI" id="CHEBI:18420"/>
    </cofactor>
</comment>
<dbReference type="InterPro" id="IPR001932">
    <property type="entry name" value="PPM-type_phosphatase-like_dom"/>
</dbReference>
<dbReference type="PANTHER" id="PTHR12320:SF81">
    <property type="entry name" value="PROTEIN PHOSPHATASE 2C 23-RELATED"/>
    <property type="match status" value="1"/>
</dbReference>
<protein>
    <recommendedName>
        <fullName evidence="4">Protein phosphatase</fullName>
        <ecNumber evidence="4">3.1.3.16</ecNumber>
    </recommendedName>
</protein>
<dbReference type="SMART" id="SM00331">
    <property type="entry name" value="PP2C_SIG"/>
    <property type="match status" value="1"/>
</dbReference>
<keyword evidence="4" id="KW-0464">Manganese</keyword>
<dbReference type="AlphaFoldDB" id="A0A0D9YVD4"/>
<feature type="domain" description="PPM-type phosphatase" evidence="5">
    <location>
        <begin position="71"/>
        <end position="314"/>
    </location>
</feature>
<dbReference type="EnsemblPlants" id="OGLUM02G25610.1">
    <property type="protein sequence ID" value="OGLUM02G25610.1"/>
    <property type="gene ID" value="OGLUM02G25610"/>
</dbReference>
<comment type="similarity">
    <text evidence="4">Belongs to the PP2C family.</text>
</comment>
<evidence type="ECO:0000256" key="4">
    <source>
        <dbReference type="RuleBase" id="RU366020"/>
    </source>
</evidence>
<feature type="domain" description="PPM-type phosphatase" evidence="5">
    <location>
        <begin position="391"/>
        <end position="638"/>
    </location>
</feature>
<reference evidence="6" key="1">
    <citation type="submission" date="2015-04" db="UniProtKB">
        <authorList>
            <consortium name="EnsemblPlants"/>
        </authorList>
    </citation>
    <scope>IDENTIFICATION</scope>
</reference>
<dbReference type="Gene3D" id="3.60.40.10">
    <property type="entry name" value="PPM-type phosphatase domain"/>
    <property type="match status" value="2"/>
</dbReference>
<evidence type="ECO:0000256" key="3">
    <source>
        <dbReference type="ARBA" id="ARBA00048336"/>
    </source>
</evidence>
<dbReference type="EC" id="3.1.3.16" evidence="4"/>
<evidence type="ECO:0000256" key="1">
    <source>
        <dbReference type="ARBA" id="ARBA00022723"/>
    </source>
</evidence>
<evidence type="ECO:0000256" key="2">
    <source>
        <dbReference type="ARBA" id="ARBA00047761"/>
    </source>
</evidence>
<evidence type="ECO:0000259" key="5">
    <source>
        <dbReference type="PROSITE" id="PS51746"/>
    </source>
</evidence>
<comment type="catalytic activity">
    <reaction evidence="2 4">
        <text>O-phospho-L-seryl-[protein] + H2O = L-seryl-[protein] + phosphate</text>
        <dbReference type="Rhea" id="RHEA:20629"/>
        <dbReference type="Rhea" id="RHEA-COMP:9863"/>
        <dbReference type="Rhea" id="RHEA-COMP:11604"/>
        <dbReference type="ChEBI" id="CHEBI:15377"/>
        <dbReference type="ChEBI" id="CHEBI:29999"/>
        <dbReference type="ChEBI" id="CHEBI:43474"/>
        <dbReference type="ChEBI" id="CHEBI:83421"/>
        <dbReference type="EC" id="3.1.3.16"/>
    </reaction>
</comment>
<keyword evidence="4" id="KW-0904">Protein phosphatase</keyword>
<dbReference type="SMART" id="SM00332">
    <property type="entry name" value="PP2Cc"/>
    <property type="match status" value="2"/>
</dbReference>
<dbReference type="InterPro" id="IPR039123">
    <property type="entry name" value="PPTC7"/>
</dbReference>
<dbReference type="Gramene" id="OGLUM02G25610.1">
    <property type="protein sequence ID" value="OGLUM02G25610.1"/>
    <property type="gene ID" value="OGLUM02G25610"/>
</dbReference>
<dbReference type="STRING" id="40148.A0A0D9YVD4"/>
<dbReference type="HOGENOM" id="CLU_029404_4_0_1"/>
<dbReference type="PROSITE" id="PS51746">
    <property type="entry name" value="PPM_2"/>
    <property type="match status" value="2"/>
</dbReference>
<proteinExistence type="inferred from homology"/>
<comment type="cofactor">
    <cofactor evidence="4">
        <name>Mn(2+)</name>
        <dbReference type="ChEBI" id="CHEBI:29035"/>
    </cofactor>
</comment>
<accession>A0A0D9YVD4</accession>
<reference evidence="6" key="2">
    <citation type="submission" date="2018-05" db="EMBL/GenBank/DDBJ databases">
        <title>OgluRS3 (Oryza glumaepatula Reference Sequence Version 3).</title>
        <authorList>
            <person name="Zhang J."/>
            <person name="Kudrna D."/>
            <person name="Lee S."/>
            <person name="Talag J."/>
            <person name="Welchert J."/>
            <person name="Wing R.A."/>
        </authorList>
    </citation>
    <scope>NUCLEOTIDE SEQUENCE [LARGE SCALE GENOMIC DNA]</scope>
</reference>
<dbReference type="PANTHER" id="PTHR12320">
    <property type="entry name" value="PROTEIN PHOSPHATASE 2C"/>
    <property type="match status" value="1"/>
</dbReference>
<evidence type="ECO:0000313" key="6">
    <source>
        <dbReference type="EnsemblPlants" id="OGLUM02G25610.1"/>
    </source>
</evidence>
<keyword evidence="1 4" id="KW-0479">Metal-binding</keyword>